<dbReference type="GO" id="GO:0015031">
    <property type="term" value="P:protein transport"/>
    <property type="evidence" value="ECO:0007669"/>
    <property type="project" value="UniProtKB-KW"/>
</dbReference>
<keyword evidence="8 11" id="KW-1133">Transmembrane helix</keyword>
<evidence type="ECO:0000256" key="9">
    <source>
        <dbReference type="ARBA" id="ARBA00023010"/>
    </source>
</evidence>
<name>A0A7M3SXV8_9FLAO</name>
<comment type="subcellular location">
    <subcellularLocation>
        <location evidence="1">Cell membrane</location>
        <topology evidence="1">Single-pass membrane protein</topology>
    </subcellularLocation>
</comment>
<dbReference type="InterPro" id="IPR003849">
    <property type="entry name" value="Preprotein_translocase_YajC"/>
</dbReference>
<evidence type="ECO:0000313" key="13">
    <source>
        <dbReference type="Proteomes" id="UP000460416"/>
    </source>
</evidence>
<evidence type="ECO:0000256" key="2">
    <source>
        <dbReference type="ARBA" id="ARBA00006742"/>
    </source>
</evidence>
<evidence type="ECO:0000256" key="10">
    <source>
        <dbReference type="ARBA" id="ARBA00023136"/>
    </source>
</evidence>
<gene>
    <name evidence="12" type="primary">yajC</name>
    <name evidence="12" type="ORF">FLP08_02540</name>
</gene>
<keyword evidence="9" id="KW-0811">Translocation</keyword>
<keyword evidence="4" id="KW-0813">Transport</keyword>
<evidence type="ECO:0000256" key="4">
    <source>
        <dbReference type="ARBA" id="ARBA00022448"/>
    </source>
</evidence>
<evidence type="ECO:0000256" key="11">
    <source>
        <dbReference type="SAM" id="Phobius"/>
    </source>
</evidence>
<keyword evidence="5" id="KW-1003">Cell membrane</keyword>
<protein>
    <recommendedName>
        <fullName evidence="3">Sec translocon accessory complex subunit YajC</fullName>
    </recommendedName>
</protein>
<dbReference type="OrthoDB" id="9800132at2"/>
<dbReference type="PANTHER" id="PTHR33909:SF1">
    <property type="entry name" value="SEC TRANSLOCON ACCESSORY COMPLEX SUBUNIT YAJC"/>
    <property type="match status" value="1"/>
</dbReference>
<dbReference type="NCBIfam" id="TIGR00739">
    <property type="entry name" value="yajC"/>
    <property type="match status" value="1"/>
</dbReference>
<organism evidence="12 13">
    <name type="scientific">Christiangramia aestuarii</name>
    <dbReference type="NCBI Taxonomy" id="1028746"/>
    <lineage>
        <taxon>Bacteria</taxon>
        <taxon>Pseudomonadati</taxon>
        <taxon>Bacteroidota</taxon>
        <taxon>Flavobacteriia</taxon>
        <taxon>Flavobacteriales</taxon>
        <taxon>Flavobacteriaceae</taxon>
        <taxon>Christiangramia</taxon>
    </lineage>
</organism>
<evidence type="ECO:0000256" key="6">
    <source>
        <dbReference type="ARBA" id="ARBA00022692"/>
    </source>
</evidence>
<keyword evidence="7" id="KW-0653">Protein transport</keyword>
<accession>A0A7M3SXV8</accession>
<dbReference type="Proteomes" id="UP000460416">
    <property type="component" value="Unassembled WGS sequence"/>
</dbReference>
<dbReference type="RefSeq" id="WP_156273710.1">
    <property type="nucleotide sequence ID" value="NZ_BAABGI010000002.1"/>
</dbReference>
<evidence type="ECO:0000256" key="5">
    <source>
        <dbReference type="ARBA" id="ARBA00022475"/>
    </source>
</evidence>
<proteinExistence type="inferred from homology"/>
<dbReference type="GO" id="GO:0005886">
    <property type="term" value="C:plasma membrane"/>
    <property type="evidence" value="ECO:0007669"/>
    <property type="project" value="UniProtKB-SubCell"/>
</dbReference>
<dbReference type="SMART" id="SM01323">
    <property type="entry name" value="YajC"/>
    <property type="match status" value="1"/>
</dbReference>
<evidence type="ECO:0000256" key="7">
    <source>
        <dbReference type="ARBA" id="ARBA00022927"/>
    </source>
</evidence>
<keyword evidence="6 11" id="KW-0812">Transmembrane</keyword>
<reference evidence="12 13" key="1">
    <citation type="submission" date="2019-07" db="EMBL/GenBank/DDBJ databases">
        <title>Gramella aestuarii sp. nov., isolated from a tidal flat, and emended description of Gramella echinicola.</title>
        <authorList>
            <person name="Liu L."/>
        </authorList>
    </citation>
    <scope>NUCLEOTIDE SEQUENCE [LARGE SCALE GENOMIC DNA]</scope>
    <source>
        <strain evidence="12 13">BS12</strain>
    </source>
</reference>
<evidence type="ECO:0000256" key="8">
    <source>
        <dbReference type="ARBA" id="ARBA00022989"/>
    </source>
</evidence>
<evidence type="ECO:0000313" key="12">
    <source>
        <dbReference type="EMBL" id="MUP41439.1"/>
    </source>
</evidence>
<comment type="caution">
    <text evidence="12">The sequence shown here is derived from an EMBL/GenBank/DDBJ whole genome shotgun (WGS) entry which is preliminary data.</text>
</comment>
<keyword evidence="13" id="KW-1185">Reference proteome</keyword>
<dbReference type="AlphaFoldDB" id="A0A7M3SXV8"/>
<keyword evidence="10 11" id="KW-0472">Membrane</keyword>
<comment type="similarity">
    <text evidence="2">Belongs to the YajC family.</text>
</comment>
<dbReference type="PRINTS" id="PR01853">
    <property type="entry name" value="YAJCTRNLCASE"/>
</dbReference>
<dbReference type="PANTHER" id="PTHR33909">
    <property type="entry name" value="SEC TRANSLOCON ACCESSORY COMPLEX SUBUNIT YAJC"/>
    <property type="match status" value="1"/>
</dbReference>
<sequence length="100" mass="11502">MDQLTQFAPIILMFVVVYFFMIRPQMKKAKQEKNFAAELKKGDRIITKSGMHGKIVDFSEKNNSVIIETGAGKITFDRSSISMEMSQKLNEPVKEKEKKK</sequence>
<dbReference type="EMBL" id="VJVW01000001">
    <property type="protein sequence ID" value="MUP41439.1"/>
    <property type="molecule type" value="Genomic_DNA"/>
</dbReference>
<feature type="transmembrane region" description="Helical" evidence="11">
    <location>
        <begin position="6"/>
        <end position="22"/>
    </location>
</feature>
<evidence type="ECO:0000256" key="1">
    <source>
        <dbReference type="ARBA" id="ARBA00004162"/>
    </source>
</evidence>
<dbReference type="Pfam" id="PF02699">
    <property type="entry name" value="YajC"/>
    <property type="match status" value="1"/>
</dbReference>
<evidence type="ECO:0000256" key="3">
    <source>
        <dbReference type="ARBA" id="ARBA00014962"/>
    </source>
</evidence>